<gene>
    <name evidence="1" type="ORF">C826_01821</name>
</gene>
<dbReference type="RefSeq" id="WP_004088369.1">
    <property type="nucleotide sequence ID" value="NZ_KB822518.1"/>
</dbReference>
<dbReference type="Proteomes" id="UP000012527">
    <property type="component" value="Unassembled WGS sequence"/>
</dbReference>
<dbReference type="AlphaFoldDB" id="N2BBG7"/>
<dbReference type="PATRIC" id="fig|1235804.3.peg.1994"/>
<proteinExistence type="predicted"/>
<protein>
    <submittedName>
        <fullName evidence="1">Uncharacterized protein</fullName>
    </submittedName>
</protein>
<name>N2BBG7_9HELI</name>
<reference evidence="1 2" key="1">
    <citation type="submission" date="2013-02" db="EMBL/GenBank/DDBJ databases">
        <title>The Genome Sequence of Helicobacter bilis WiWa.</title>
        <authorList>
            <consortium name="The Broad Institute Genome Sequencing Platform"/>
            <person name="Ward D."/>
            <person name="Overstreet A.-M.C."/>
            <person name="Ramer-Tait A.E."/>
            <person name="Phillips G.J."/>
            <person name="Wannemuehler M.J."/>
            <person name="Walker B."/>
            <person name="Young S.K."/>
            <person name="Zeng Q."/>
            <person name="Gargeya S."/>
            <person name="Fitzgerald M."/>
            <person name="Haas B."/>
            <person name="Abouelleil A."/>
            <person name="Alvarado L."/>
            <person name="Arachchi H.M."/>
            <person name="Berlin A.M."/>
            <person name="Chapman S.B."/>
            <person name="Dewar J."/>
            <person name="Goldberg J."/>
            <person name="Griggs A."/>
            <person name="Gujja S."/>
            <person name="Hansen M."/>
            <person name="Howarth C."/>
            <person name="Imamovic A."/>
            <person name="Larimer J."/>
            <person name="McCowan C."/>
            <person name="Murphy C."/>
            <person name="Neiman D."/>
            <person name="Pearson M."/>
            <person name="Priest M."/>
            <person name="Roberts A."/>
            <person name="Saif S."/>
            <person name="Shea T."/>
            <person name="Sisk P."/>
            <person name="Sykes S."/>
            <person name="Wortman J."/>
            <person name="Nusbaum C."/>
            <person name="Birren B."/>
        </authorList>
    </citation>
    <scope>NUCLEOTIDE SEQUENCE [LARGE SCALE GENOMIC DNA]</scope>
    <source>
        <strain evidence="1 2">WiWa</strain>
    </source>
</reference>
<comment type="caution">
    <text evidence="1">The sequence shown here is derived from an EMBL/GenBank/DDBJ whole genome shotgun (WGS) entry which is preliminary data.</text>
</comment>
<dbReference type="HOGENOM" id="CLU_989613_0_0_7"/>
<dbReference type="GeneID" id="68902248"/>
<evidence type="ECO:0000313" key="1">
    <source>
        <dbReference type="EMBL" id="EMZ37741.1"/>
    </source>
</evidence>
<organism evidence="1 2">
    <name type="scientific">Helicobacter bilis WiWa</name>
    <dbReference type="NCBI Taxonomy" id="1235804"/>
    <lineage>
        <taxon>Bacteria</taxon>
        <taxon>Pseudomonadati</taxon>
        <taxon>Campylobacterota</taxon>
        <taxon>Epsilonproteobacteria</taxon>
        <taxon>Campylobacterales</taxon>
        <taxon>Helicobacteraceae</taxon>
        <taxon>Helicobacter</taxon>
    </lineage>
</organism>
<evidence type="ECO:0000313" key="2">
    <source>
        <dbReference type="Proteomes" id="UP000012527"/>
    </source>
</evidence>
<dbReference type="EMBL" id="AQFW01000016">
    <property type="protein sequence ID" value="EMZ37741.1"/>
    <property type="molecule type" value="Genomic_DNA"/>
</dbReference>
<sequence>MLDTHQFFENLNEIQNKIYNSFFLKEVDRVNLSPNEKAQLDIKIFEIACNNALKLQEMMQREKELEFSLYQKRVELEINVIRAKAEATKALSEAIISVIQAYVTKISVIDNANIQRANIYTQLMQVIANASNLNALSQSDKEGNSHIGNAINIISKIKDTEDVNLDSKLNKCIENLVNRSNDIMLLGAGSQDIFIYAVKKEIQTNETLELYGMHIFSNNECEFMLDNEIIKGRVMVFSKDKEGLYKIGFRAKNIQGAWIETHIYIVVKDNVISHDLPLIEA</sequence>
<accession>N2BBG7</accession>